<keyword evidence="2" id="KW-0285">Flavoprotein</keyword>
<dbReference type="InterPro" id="IPR051169">
    <property type="entry name" value="NADH-Q_oxidoreductase"/>
</dbReference>
<protein>
    <recommendedName>
        <fullName evidence="5">FAD/NAD(P)-binding domain-containing protein</fullName>
    </recommendedName>
</protein>
<gene>
    <name evidence="6" type="ORF">TrCOL_g5260</name>
</gene>
<organism evidence="6 7">
    <name type="scientific">Triparma columacea</name>
    <dbReference type="NCBI Taxonomy" id="722753"/>
    <lineage>
        <taxon>Eukaryota</taxon>
        <taxon>Sar</taxon>
        <taxon>Stramenopiles</taxon>
        <taxon>Ochrophyta</taxon>
        <taxon>Bolidophyceae</taxon>
        <taxon>Parmales</taxon>
        <taxon>Triparmaceae</taxon>
        <taxon>Triparma</taxon>
    </lineage>
</organism>
<dbReference type="InterPro" id="IPR023753">
    <property type="entry name" value="FAD/NAD-binding_dom"/>
</dbReference>
<evidence type="ECO:0000313" key="7">
    <source>
        <dbReference type="Proteomes" id="UP001165065"/>
    </source>
</evidence>
<evidence type="ECO:0000256" key="3">
    <source>
        <dbReference type="ARBA" id="ARBA00022827"/>
    </source>
</evidence>
<accession>A0A9W7LC29</accession>
<keyword evidence="4" id="KW-0560">Oxidoreductase</keyword>
<keyword evidence="3" id="KW-0274">FAD</keyword>
<comment type="caution">
    <text evidence="6">The sequence shown here is derived from an EMBL/GenBank/DDBJ whole genome shotgun (WGS) entry which is preliminary data.</text>
</comment>
<keyword evidence="7" id="KW-1185">Reference proteome</keyword>
<dbReference type="Gene3D" id="3.50.50.100">
    <property type="match status" value="1"/>
</dbReference>
<dbReference type="NCBIfam" id="TIGR03169">
    <property type="entry name" value="Nterm_to_SelD"/>
    <property type="match status" value="1"/>
</dbReference>
<dbReference type="OrthoDB" id="409395at2759"/>
<dbReference type="GO" id="GO:0019646">
    <property type="term" value="P:aerobic electron transport chain"/>
    <property type="evidence" value="ECO:0007669"/>
    <property type="project" value="TreeGrafter"/>
</dbReference>
<name>A0A9W7LC29_9STRA</name>
<dbReference type="Proteomes" id="UP001165065">
    <property type="component" value="Unassembled WGS sequence"/>
</dbReference>
<reference evidence="7" key="1">
    <citation type="journal article" date="2023" name="Commun. Biol.">
        <title>Genome analysis of Parmales, the sister group of diatoms, reveals the evolutionary specialization of diatoms from phago-mixotrophs to photoautotrophs.</title>
        <authorList>
            <person name="Ban H."/>
            <person name="Sato S."/>
            <person name="Yoshikawa S."/>
            <person name="Yamada K."/>
            <person name="Nakamura Y."/>
            <person name="Ichinomiya M."/>
            <person name="Sato N."/>
            <person name="Blanc-Mathieu R."/>
            <person name="Endo H."/>
            <person name="Kuwata A."/>
            <person name="Ogata H."/>
        </authorList>
    </citation>
    <scope>NUCLEOTIDE SEQUENCE [LARGE SCALE GENOMIC DNA]</scope>
</reference>
<proteinExistence type="predicted"/>
<dbReference type="PANTHER" id="PTHR42913">
    <property type="entry name" value="APOPTOSIS-INDUCING FACTOR 1"/>
    <property type="match status" value="1"/>
</dbReference>
<evidence type="ECO:0000256" key="2">
    <source>
        <dbReference type="ARBA" id="ARBA00022630"/>
    </source>
</evidence>
<dbReference type="Pfam" id="PF07992">
    <property type="entry name" value="Pyr_redox_2"/>
    <property type="match status" value="1"/>
</dbReference>
<feature type="domain" description="FAD/NAD(P)-binding" evidence="5">
    <location>
        <begin position="10"/>
        <end position="299"/>
    </location>
</feature>
<evidence type="ECO:0000259" key="5">
    <source>
        <dbReference type="Pfam" id="PF07992"/>
    </source>
</evidence>
<dbReference type="InterPro" id="IPR036188">
    <property type="entry name" value="FAD/NAD-bd_sf"/>
</dbReference>
<dbReference type="PANTHER" id="PTHR42913:SF9">
    <property type="entry name" value="SLR1591 PROTEIN"/>
    <property type="match status" value="1"/>
</dbReference>
<comment type="cofactor">
    <cofactor evidence="1">
        <name>FAD</name>
        <dbReference type="ChEBI" id="CHEBI:57692"/>
    </cofactor>
</comment>
<dbReference type="InterPro" id="IPR017584">
    <property type="entry name" value="Pyridine_nucleo_diS_OxRdtase_N"/>
</dbReference>
<evidence type="ECO:0000256" key="4">
    <source>
        <dbReference type="ARBA" id="ARBA00023002"/>
    </source>
</evidence>
<dbReference type="EMBL" id="BRYA01000209">
    <property type="protein sequence ID" value="GMI44186.1"/>
    <property type="molecule type" value="Genomic_DNA"/>
</dbReference>
<dbReference type="SUPFAM" id="SSF51905">
    <property type="entry name" value="FAD/NAD(P)-binding domain"/>
    <property type="match status" value="2"/>
</dbReference>
<sequence>MSIPTCTTKSLVLVGGGHAHLQVIKAMKTRPTDLFVTLVDPQKCASYSGMVPGCVSGLYTQAQTKINLEPLANYAGVTFVNAKVASADLDGCKLLLDNDSELVYDVVSFDIGSATRGHDEVKGAGEFTIPTRPISELVTRIEEAERGIGVDDDVEVVVVGGGAAGIELAFAIKARWGKERTGKTRVEILDSNNVLFPGESESCRGAVVKELSKRGIKVTHGAVVKEVREGEVELVDGRRVSFTHSIWATGATCHGELTTKLKDSGLEIDKRGWIKVDAKFRSVSHANVFAAGDCCTIVDDRFKAPPKAGVYAVRAGPILIDNLVRAVGGGGEELVEYSPQADFLKLLMLGDGSAIGFRFGESISGPWVWELKDMIDVGFMDLFDVETIGGEEVEGDVKKDYDEHENEKEMDARKAAEEIDATTAGREMRRVDREVDVLVNWHILKRMMKEEGSDWFCEARRVWAGKGVNE</sequence>
<dbReference type="AlphaFoldDB" id="A0A9W7LC29"/>
<dbReference type="GO" id="GO:0003955">
    <property type="term" value="F:NAD(P)H dehydrogenase (quinone) activity"/>
    <property type="evidence" value="ECO:0007669"/>
    <property type="project" value="TreeGrafter"/>
</dbReference>
<evidence type="ECO:0000256" key="1">
    <source>
        <dbReference type="ARBA" id="ARBA00001974"/>
    </source>
</evidence>
<evidence type="ECO:0000313" key="6">
    <source>
        <dbReference type="EMBL" id="GMI44186.1"/>
    </source>
</evidence>